<dbReference type="Pfam" id="PF07686">
    <property type="entry name" value="V-set"/>
    <property type="match status" value="1"/>
</dbReference>
<dbReference type="InterPro" id="IPR013106">
    <property type="entry name" value="Ig_V-set"/>
</dbReference>
<dbReference type="InterPro" id="IPR013783">
    <property type="entry name" value="Ig-like_fold"/>
</dbReference>
<protein>
    <recommendedName>
        <fullName evidence="1">Ig-like domain-containing protein</fullName>
    </recommendedName>
</protein>
<dbReference type="GeneTree" id="ENSGT01050000245580"/>
<accession>A0A3B3IM06</accession>
<dbReference type="AlphaFoldDB" id="A0A3B3IM06"/>
<reference evidence="2 3" key="1">
    <citation type="journal article" date="2007" name="Nature">
        <title>The medaka draft genome and insights into vertebrate genome evolution.</title>
        <authorList>
            <person name="Kasahara M."/>
            <person name="Naruse K."/>
            <person name="Sasaki S."/>
            <person name="Nakatani Y."/>
            <person name="Qu W."/>
            <person name="Ahsan B."/>
            <person name="Yamada T."/>
            <person name="Nagayasu Y."/>
            <person name="Doi K."/>
            <person name="Kasai Y."/>
            <person name="Jindo T."/>
            <person name="Kobayashi D."/>
            <person name="Shimada A."/>
            <person name="Toyoda A."/>
            <person name="Kuroki Y."/>
            <person name="Fujiyama A."/>
            <person name="Sasaki T."/>
            <person name="Shimizu A."/>
            <person name="Asakawa S."/>
            <person name="Shimizu N."/>
            <person name="Hashimoto S."/>
            <person name="Yang J."/>
            <person name="Lee Y."/>
            <person name="Matsushima K."/>
            <person name="Sugano S."/>
            <person name="Sakaizumi M."/>
            <person name="Narita T."/>
            <person name="Ohishi K."/>
            <person name="Haga S."/>
            <person name="Ohta F."/>
            <person name="Nomoto H."/>
            <person name="Nogata K."/>
            <person name="Morishita T."/>
            <person name="Endo T."/>
            <person name="Shin-I T."/>
            <person name="Takeda H."/>
            <person name="Morishita S."/>
            <person name="Kohara Y."/>
        </authorList>
    </citation>
    <scope>NUCLEOTIDE SEQUENCE [LARGE SCALE GENOMIC DNA]</scope>
    <source>
        <strain evidence="2 3">Hd-rR</strain>
    </source>
</reference>
<keyword evidence="3" id="KW-1185">Reference proteome</keyword>
<dbReference type="Bgee" id="ENSORLG00000027401">
    <property type="expression patterns" value="Expressed in mesonephros and 12 other cell types or tissues"/>
</dbReference>
<evidence type="ECO:0000313" key="3">
    <source>
        <dbReference type="Proteomes" id="UP000001038"/>
    </source>
</evidence>
<name>A0A3B3IM06_ORYLA</name>
<dbReference type="InterPro" id="IPR007110">
    <property type="entry name" value="Ig-like_dom"/>
</dbReference>
<dbReference type="PANTHER" id="PTHR11422:SF5">
    <property type="entry name" value="DIVERSE IMMUNOGLOBULIN DOMAIN-CONTAINING PROTEIN 1.1 ISOFORM X1-RELATED"/>
    <property type="match status" value="1"/>
</dbReference>
<reference evidence="2" key="3">
    <citation type="submission" date="2025-09" db="UniProtKB">
        <authorList>
            <consortium name="Ensembl"/>
        </authorList>
    </citation>
    <scope>IDENTIFICATION</scope>
    <source>
        <strain evidence="2">Hd-rR</strain>
    </source>
</reference>
<dbReference type="SUPFAM" id="SSF48726">
    <property type="entry name" value="Immunoglobulin"/>
    <property type="match status" value="1"/>
</dbReference>
<reference evidence="2" key="2">
    <citation type="submission" date="2025-08" db="UniProtKB">
        <authorList>
            <consortium name="Ensembl"/>
        </authorList>
    </citation>
    <scope>IDENTIFICATION</scope>
    <source>
        <strain evidence="2">Hd-rR</strain>
    </source>
</reference>
<dbReference type="PROSITE" id="PS50835">
    <property type="entry name" value="IG_LIKE"/>
    <property type="match status" value="1"/>
</dbReference>
<dbReference type="InParanoid" id="A0A3B3IM06"/>
<dbReference type="PANTHER" id="PTHR11422">
    <property type="entry name" value="T-CELL SURFACE GLYCOPROTEIN CD4"/>
    <property type="match status" value="1"/>
</dbReference>
<dbReference type="Proteomes" id="UP000001038">
    <property type="component" value="Chromosome 24"/>
</dbReference>
<evidence type="ECO:0000259" key="1">
    <source>
        <dbReference type="PROSITE" id="PS50835"/>
    </source>
</evidence>
<dbReference type="InterPro" id="IPR003599">
    <property type="entry name" value="Ig_sub"/>
</dbReference>
<dbReference type="InterPro" id="IPR036179">
    <property type="entry name" value="Ig-like_dom_sf"/>
</dbReference>
<dbReference type="Gene3D" id="2.60.40.10">
    <property type="entry name" value="Immunoglobulins"/>
    <property type="match status" value="1"/>
</dbReference>
<dbReference type="CDD" id="cd00096">
    <property type="entry name" value="Ig"/>
    <property type="match status" value="1"/>
</dbReference>
<proteinExistence type="predicted"/>
<dbReference type="Ensembl" id="ENSORLT00000028661.1">
    <property type="protein sequence ID" value="ENSORLP00000045070.1"/>
    <property type="gene ID" value="ENSORLG00000027401.1"/>
</dbReference>
<dbReference type="SMART" id="SM00409">
    <property type="entry name" value="IG"/>
    <property type="match status" value="1"/>
</dbReference>
<evidence type="ECO:0000313" key="2">
    <source>
        <dbReference type="Ensembl" id="ENSORLP00000045070.1"/>
    </source>
</evidence>
<sequence>MLVCFSVKEERLYKRVGEDVTLPCDVDRSYNNDVKWLISRPGKPGFERMSCKENVVQSSARASRLSVSSDCSLLIRNITDEDALQYVCRPGDYNTLDAVVYLNILSKKRSKKILKPQENSFSFSICCFLQLFKMSVVFLRGSLLILQQRLTFNLKQVKGGYELSRFYLITFSHSF</sequence>
<organism evidence="2 3">
    <name type="scientific">Oryzias latipes</name>
    <name type="common">Japanese rice fish</name>
    <name type="synonym">Japanese killifish</name>
    <dbReference type="NCBI Taxonomy" id="8090"/>
    <lineage>
        <taxon>Eukaryota</taxon>
        <taxon>Metazoa</taxon>
        <taxon>Chordata</taxon>
        <taxon>Craniata</taxon>
        <taxon>Vertebrata</taxon>
        <taxon>Euteleostomi</taxon>
        <taxon>Actinopterygii</taxon>
        <taxon>Neopterygii</taxon>
        <taxon>Teleostei</taxon>
        <taxon>Neoteleostei</taxon>
        <taxon>Acanthomorphata</taxon>
        <taxon>Ovalentaria</taxon>
        <taxon>Atherinomorphae</taxon>
        <taxon>Beloniformes</taxon>
        <taxon>Adrianichthyidae</taxon>
        <taxon>Oryziinae</taxon>
        <taxon>Oryzias</taxon>
    </lineage>
</organism>
<feature type="domain" description="Ig-like" evidence="1">
    <location>
        <begin position="17"/>
        <end position="89"/>
    </location>
</feature>